<name>A0A1N7CPK7_9EURY</name>
<accession>A0A1N7CPK7</accession>
<dbReference type="STRING" id="308853.SAMN05421752_101496"/>
<evidence type="ECO:0000313" key="2">
    <source>
        <dbReference type="EMBL" id="SIR65493.1"/>
    </source>
</evidence>
<keyword evidence="1" id="KW-1133">Transmembrane helix</keyword>
<proteinExistence type="predicted"/>
<reference evidence="3" key="1">
    <citation type="submission" date="2017-01" db="EMBL/GenBank/DDBJ databases">
        <authorList>
            <person name="Varghese N."/>
            <person name="Submissions S."/>
        </authorList>
    </citation>
    <scope>NUCLEOTIDE SEQUENCE [LARGE SCALE GENOMIC DNA]</scope>
    <source>
        <strain evidence="3">type strain: HArc-</strain>
    </source>
</reference>
<dbReference type="EMBL" id="FTNR01000001">
    <property type="protein sequence ID" value="SIR65493.1"/>
    <property type="molecule type" value="Genomic_DNA"/>
</dbReference>
<evidence type="ECO:0000256" key="1">
    <source>
        <dbReference type="SAM" id="Phobius"/>
    </source>
</evidence>
<protein>
    <recommendedName>
        <fullName evidence="4">Carboxypeptidase regulatory-like domain-containing protein</fullName>
    </recommendedName>
</protein>
<dbReference type="InterPro" id="IPR008969">
    <property type="entry name" value="CarboxyPept-like_regulatory"/>
</dbReference>
<dbReference type="Proteomes" id="UP000185936">
    <property type="component" value="Unassembled WGS sequence"/>
</dbReference>
<keyword evidence="3" id="KW-1185">Reference proteome</keyword>
<evidence type="ECO:0000313" key="3">
    <source>
        <dbReference type="Proteomes" id="UP000185936"/>
    </source>
</evidence>
<keyword evidence="1" id="KW-0812">Transmembrane</keyword>
<dbReference type="AlphaFoldDB" id="A0A1N7CPK7"/>
<feature type="transmembrane region" description="Helical" evidence="1">
    <location>
        <begin position="373"/>
        <end position="393"/>
    </location>
</feature>
<keyword evidence="1" id="KW-0472">Membrane</keyword>
<dbReference type="RefSeq" id="WP_076607575.1">
    <property type="nucleotide sequence ID" value="NZ_FTNR01000001.1"/>
</dbReference>
<gene>
    <name evidence="2" type="ORF">SAMN05421752_101496</name>
</gene>
<organism evidence="2 3">
    <name type="scientific">Natronorubrum thiooxidans</name>
    <dbReference type="NCBI Taxonomy" id="308853"/>
    <lineage>
        <taxon>Archaea</taxon>
        <taxon>Methanobacteriati</taxon>
        <taxon>Methanobacteriota</taxon>
        <taxon>Stenosarchaea group</taxon>
        <taxon>Halobacteria</taxon>
        <taxon>Halobacteriales</taxon>
        <taxon>Natrialbaceae</taxon>
        <taxon>Natronorubrum</taxon>
    </lineage>
</organism>
<evidence type="ECO:0008006" key="4">
    <source>
        <dbReference type="Google" id="ProtNLM"/>
    </source>
</evidence>
<dbReference type="SUPFAM" id="SSF49464">
    <property type="entry name" value="Carboxypeptidase regulatory domain-like"/>
    <property type="match status" value="1"/>
</dbReference>
<sequence length="396" mass="42059">MSHKHTLLTVLASLALVVLVSIALVPGAVAEESYSGTVTVADGSAEGDNITITPLDAGYNAVDDPTETIIENGSFSYERADNASVYFIKLEHAGASHYELVTDGQEPTITLNETATGTLVDEDGDPVSNATIDVMSEHGPPVDQLAVDTGSFTLEPLQPDQTYPIRIEANGAVYERMLSTGDGSVDATYELPEPTADQDVLHLGGGQPVNHLLRVGPTQDGSRLFVVETVSFENSAARPFAGPVEFAVPSDAEVVTGMVQEERTEVTVENGTATVDASIEGGETADVSVFYQLEDRELEKPVGYDVEQFAISFVEYDLSQVEFSDNLVEADAPMPMVMNTNALEADERIAVSIDERGAVAGDELDNDSQGDDLPVGLLSAAFVGIVVVGLLAYRRL</sequence>
<dbReference type="OrthoDB" id="195877at2157"/>